<dbReference type="AlphaFoldDB" id="A0A193LIR5"/>
<evidence type="ECO:0000256" key="2">
    <source>
        <dbReference type="ARBA" id="ARBA00023015"/>
    </source>
</evidence>
<feature type="domain" description="RNA polymerase sigma-70 region 2" evidence="5">
    <location>
        <begin position="22"/>
        <end position="84"/>
    </location>
</feature>
<dbReference type="SUPFAM" id="SSF88946">
    <property type="entry name" value="Sigma2 domain of RNA polymerase sigma factors"/>
    <property type="match status" value="1"/>
</dbReference>
<evidence type="ECO:0000313" key="6">
    <source>
        <dbReference type="EMBL" id="ANO52415.1"/>
    </source>
</evidence>
<dbReference type="EMBL" id="CP016268">
    <property type="protein sequence ID" value="ANO52415.1"/>
    <property type="molecule type" value="Genomic_DNA"/>
</dbReference>
<reference evidence="6 7" key="1">
    <citation type="submission" date="2016-06" db="EMBL/GenBank/DDBJ databases">
        <title>Complete genome sequence of a deep-branching marine Gamma Proteobacterium Woeseia oceani type strain XK5.</title>
        <authorList>
            <person name="Mu D."/>
            <person name="Du Z."/>
        </authorList>
    </citation>
    <scope>NUCLEOTIDE SEQUENCE [LARGE SCALE GENOMIC DNA]</scope>
    <source>
        <strain evidence="6 7">XK5</strain>
    </source>
</reference>
<dbReference type="RefSeq" id="WP_068617704.1">
    <property type="nucleotide sequence ID" value="NZ_CP016268.1"/>
</dbReference>
<dbReference type="InterPro" id="IPR013324">
    <property type="entry name" value="RNA_pol_sigma_r3/r4-like"/>
</dbReference>
<dbReference type="KEGG" id="woc:BA177_15565"/>
<keyword evidence="2" id="KW-0805">Transcription regulation</keyword>
<dbReference type="InterPro" id="IPR036388">
    <property type="entry name" value="WH-like_DNA-bd_sf"/>
</dbReference>
<sequence length="183" mass="20882">MQSDEQLAAHAQQGNAEAYAELVTRYQQRLFRFLQTRCASRADAEDALQDAFVDAWRYLHSYNSRWRFSTWLYRIALRRAARQRNDATPGEQVATDPGGDPLAVCIAADERENLWRTARRLLGEDAVTALWLHSVEGMAIKDIARALQRSLPWTKVSLMRSRRRLRAALMAQEAASPESEAYG</sequence>
<keyword evidence="7" id="KW-1185">Reference proteome</keyword>
<protein>
    <recommendedName>
        <fullName evidence="5">RNA polymerase sigma-70 region 2 domain-containing protein</fullName>
    </recommendedName>
</protein>
<dbReference type="PANTHER" id="PTHR43133">
    <property type="entry name" value="RNA POLYMERASE ECF-TYPE SIGMA FACTO"/>
    <property type="match status" value="1"/>
</dbReference>
<dbReference type="NCBIfam" id="TIGR02937">
    <property type="entry name" value="sigma70-ECF"/>
    <property type="match status" value="1"/>
</dbReference>
<proteinExistence type="inferred from homology"/>
<comment type="similarity">
    <text evidence="1">Belongs to the sigma-70 factor family. ECF subfamily.</text>
</comment>
<dbReference type="STRING" id="1548547.BA177_15565"/>
<keyword evidence="3" id="KW-0731">Sigma factor</keyword>
<dbReference type="InterPro" id="IPR007627">
    <property type="entry name" value="RNA_pol_sigma70_r2"/>
</dbReference>
<gene>
    <name evidence="6" type="ORF">BA177_15565</name>
</gene>
<evidence type="ECO:0000256" key="4">
    <source>
        <dbReference type="ARBA" id="ARBA00023163"/>
    </source>
</evidence>
<keyword evidence="4" id="KW-0804">Transcription</keyword>
<organism evidence="6 7">
    <name type="scientific">Woeseia oceani</name>
    <dbReference type="NCBI Taxonomy" id="1548547"/>
    <lineage>
        <taxon>Bacteria</taxon>
        <taxon>Pseudomonadati</taxon>
        <taxon>Pseudomonadota</taxon>
        <taxon>Gammaproteobacteria</taxon>
        <taxon>Woeseiales</taxon>
        <taxon>Woeseiaceae</taxon>
        <taxon>Woeseia</taxon>
    </lineage>
</organism>
<evidence type="ECO:0000259" key="5">
    <source>
        <dbReference type="Pfam" id="PF04542"/>
    </source>
</evidence>
<dbReference type="Gene3D" id="1.10.10.10">
    <property type="entry name" value="Winged helix-like DNA-binding domain superfamily/Winged helix DNA-binding domain"/>
    <property type="match status" value="1"/>
</dbReference>
<dbReference type="Proteomes" id="UP000092695">
    <property type="component" value="Chromosome"/>
</dbReference>
<accession>A0A193LIR5</accession>
<evidence type="ECO:0000313" key="7">
    <source>
        <dbReference type="Proteomes" id="UP000092695"/>
    </source>
</evidence>
<dbReference type="InterPro" id="IPR013325">
    <property type="entry name" value="RNA_pol_sigma_r2"/>
</dbReference>
<evidence type="ECO:0000256" key="1">
    <source>
        <dbReference type="ARBA" id="ARBA00010641"/>
    </source>
</evidence>
<dbReference type="SUPFAM" id="SSF88659">
    <property type="entry name" value="Sigma3 and sigma4 domains of RNA polymerase sigma factors"/>
    <property type="match status" value="1"/>
</dbReference>
<dbReference type="GO" id="GO:0006352">
    <property type="term" value="P:DNA-templated transcription initiation"/>
    <property type="evidence" value="ECO:0007669"/>
    <property type="project" value="InterPro"/>
</dbReference>
<dbReference type="InterPro" id="IPR014284">
    <property type="entry name" value="RNA_pol_sigma-70_dom"/>
</dbReference>
<name>A0A193LIR5_9GAMM</name>
<dbReference type="PANTHER" id="PTHR43133:SF51">
    <property type="entry name" value="RNA POLYMERASE SIGMA FACTOR"/>
    <property type="match status" value="1"/>
</dbReference>
<evidence type="ECO:0000256" key="3">
    <source>
        <dbReference type="ARBA" id="ARBA00023082"/>
    </source>
</evidence>
<dbReference type="Pfam" id="PF04542">
    <property type="entry name" value="Sigma70_r2"/>
    <property type="match status" value="1"/>
</dbReference>
<dbReference type="GO" id="GO:0016987">
    <property type="term" value="F:sigma factor activity"/>
    <property type="evidence" value="ECO:0007669"/>
    <property type="project" value="UniProtKB-KW"/>
</dbReference>
<dbReference type="InterPro" id="IPR039425">
    <property type="entry name" value="RNA_pol_sigma-70-like"/>
</dbReference>
<dbReference type="Gene3D" id="1.10.1740.10">
    <property type="match status" value="1"/>
</dbReference>